<dbReference type="AlphaFoldDB" id="A0A9R0SHH8"/>
<dbReference type="PANTHER" id="PTHR46125:SF13">
    <property type="entry name" value="GATA TRANSCRIPTION FACTOR 19"/>
    <property type="match status" value="1"/>
</dbReference>
<evidence type="ECO:0000256" key="3">
    <source>
        <dbReference type="ARBA" id="ARBA00023163"/>
    </source>
</evidence>
<protein>
    <recommendedName>
        <fullName evidence="6">CCT domain-containing protein</fullName>
    </recommendedName>
</protein>
<dbReference type="GO" id="GO:0006355">
    <property type="term" value="P:regulation of DNA-templated transcription"/>
    <property type="evidence" value="ECO:0007669"/>
    <property type="project" value="InterPro"/>
</dbReference>
<evidence type="ECO:0000313" key="7">
    <source>
        <dbReference type="EMBL" id="VAH94622.1"/>
    </source>
</evidence>
<gene>
    <name evidence="7" type="ORF">TRITD_4Av1G184160</name>
</gene>
<dbReference type="PROSITE" id="PS51017">
    <property type="entry name" value="CCT"/>
    <property type="match status" value="1"/>
</dbReference>
<dbReference type="InterPro" id="IPR045280">
    <property type="entry name" value="TIFY-like"/>
</dbReference>
<evidence type="ECO:0000313" key="8">
    <source>
        <dbReference type="Proteomes" id="UP000324705"/>
    </source>
</evidence>
<dbReference type="EMBL" id="LT934117">
    <property type="protein sequence ID" value="VAH94622.1"/>
    <property type="molecule type" value="Genomic_DNA"/>
</dbReference>
<keyword evidence="4 5" id="KW-0539">Nucleus</keyword>
<reference evidence="7 8" key="1">
    <citation type="submission" date="2017-09" db="EMBL/GenBank/DDBJ databases">
        <authorList>
            <consortium name="International Durum Wheat Genome Sequencing Consortium (IDWGSC)"/>
            <person name="Milanesi L."/>
        </authorList>
    </citation>
    <scope>NUCLEOTIDE SEQUENCE [LARGE SCALE GENOMIC DNA]</scope>
    <source>
        <strain evidence="8">cv. Svevo</strain>
    </source>
</reference>
<dbReference type="Proteomes" id="UP000324705">
    <property type="component" value="Chromosome 4A"/>
</dbReference>
<proteinExistence type="predicted"/>
<organism evidence="7 8">
    <name type="scientific">Triticum turgidum subsp. durum</name>
    <name type="common">Durum wheat</name>
    <name type="synonym">Triticum durum</name>
    <dbReference type="NCBI Taxonomy" id="4567"/>
    <lineage>
        <taxon>Eukaryota</taxon>
        <taxon>Viridiplantae</taxon>
        <taxon>Streptophyta</taxon>
        <taxon>Embryophyta</taxon>
        <taxon>Tracheophyta</taxon>
        <taxon>Spermatophyta</taxon>
        <taxon>Magnoliopsida</taxon>
        <taxon>Liliopsida</taxon>
        <taxon>Poales</taxon>
        <taxon>Poaceae</taxon>
        <taxon>BOP clade</taxon>
        <taxon>Pooideae</taxon>
        <taxon>Triticodae</taxon>
        <taxon>Triticeae</taxon>
        <taxon>Triticinae</taxon>
        <taxon>Triticum</taxon>
    </lineage>
</organism>
<evidence type="ECO:0000256" key="2">
    <source>
        <dbReference type="ARBA" id="ARBA00023015"/>
    </source>
</evidence>
<evidence type="ECO:0000256" key="1">
    <source>
        <dbReference type="ARBA" id="ARBA00004123"/>
    </source>
</evidence>
<feature type="domain" description="CCT" evidence="6">
    <location>
        <begin position="18"/>
        <end position="60"/>
    </location>
</feature>
<accession>A0A9R0SHH8</accession>
<keyword evidence="8" id="KW-1185">Reference proteome</keyword>
<evidence type="ECO:0000259" key="6">
    <source>
        <dbReference type="PROSITE" id="PS51017"/>
    </source>
</evidence>
<comment type="subcellular location">
    <subcellularLocation>
        <location evidence="1 5">Nucleus</location>
    </subcellularLocation>
</comment>
<evidence type="ECO:0000256" key="5">
    <source>
        <dbReference type="PROSITE-ProRule" id="PRU00357"/>
    </source>
</evidence>
<name>A0A9R0SHH8_TRITD</name>
<dbReference type="InterPro" id="IPR010402">
    <property type="entry name" value="CCT_domain"/>
</dbReference>
<dbReference type="PANTHER" id="PTHR46125">
    <property type="entry name" value="GATA TRANSCRIPTION FACTOR 28"/>
    <property type="match status" value="1"/>
</dbReference>
<dbReference type="Pfam" id="PF06203">
    <property type="entry name" value="CCT"/>
    <property type="match status" value="1"/>
</dbReference>
<evidence type="ECO:0000256" key="4">
    <source>
        <dbReference type="ARBA" id="ARBA00023242"/>
    </source>
</evidence>
<keyword evidence="2" id="KW-0805">Transcription regulation</keyword>
<keyword evidence="3" id="KW-0804">Transcription</keyword>
<dbReference type="Gramene" id="TRITD4Av1G184160.5">
    <property type="protein sequence ID" value="TRITD4Av1G184160.5"/>
    <property type="gene ID" value="TRITD4Av1G184160"/>
</dbReference>
<dbReference type="GO" id="GO:0005634">
    <property type="term" value="C:nucleus"/>
    <property type="evidence" value="ECO:0007669"/>
    <property type="project" value="UniProtKB-SubCell"/>
</dbReference>
<sequence length="80" mass="9488">MAGPTAYGEKSTTVAAKRVASLMRFREKRKERCFDKKIRYGVRKEVAQKYRLNPCPFSCRCFRRVISVQMLFYIMEVSRI</sequence>